<proteinExistence type="predicted"/>
<gene>
    <name evidence="1" type="ORF">CIK84_05375</name>
</gene>
<dbReference type="Proteomes" id="UP000235739">
    <property type="component" value="Unassembled WGS sequence"/>
</dbReference>
<organism evidence="1 2">
    <name type="scientific">Glutamicibacter arilaitensis</name>
    <dbReference type="NCBI Taxonomy" id="256701"/>
    <lineage>
        <taxon>Bacteria</taxon>
        <taxon>Bacillati</taxon>
        <taxon>Actinomycetota</taxon>
        <taxon>Actinomycetes</taxon>
        <taxon>Micrococcales</taxon>
        <taxon>Micrococcaceae</taxon>
        <taxon>Glutamicibacter</taxon>
    </lineage>
</organism>
<dbReference type="EMBL" id="PNQX01000001">
    <property type="protein sequence ID" value="PMQ21014.1"/>
    <property type="molecule type" value="Genomic_DNA"/>
</dbReference>
<dbReference type="RefSeq" id="WP_146040906.1">
    <property type="nucleotide sequence ID" value="NZ_JABUYH010000005.1"/>
</dbReference>
<protein>
    <submittedName>
        <fullName evidence="1">Uncharacterized protein</fullName>
    </submittedName>
</protein>
<comment type="caution">
    <text evidence="1">The sequence shown here is derived from an EMBL/GenBank/DDBJ whole genome shotgun (WGS) entry which is preliminary data.</text>
</comment>
<evidence type="ECO:0000313" key="1">
    <source>
        <dbReference type="EMBL" id="PMQ21014.1"/>
    </source>
</evidence>
<reference evidence="1 2" key="1">
    <citation type="journal article" date="2017" name="Elife">
        <title>Extensive horizontal gene transfer in cheese-associated bacteria.</title>
        <authorList>
            <person name="Bonham K.S."/>
            <person name="Wolfe B.E."/>
            <person name="Dutton R.J."/>
        </authorList>
    </citation>
    <scope>NUCLEOTIDE SEQUENCE [LARGE SCALE GENOMIC DNA]</scope>
    <source>
        <strain evidence="1 2">JB182</strain>
    </source>
</reference>
<accession>A0A2N7S4G5</accession>
<evidence type="ECO:0000313" key="2">
    <source>
        <dbReference type="Proteomes" id="UP000235739"/>
    </source>
</evidence>
<name>A0A2N7S4G5_9MICC</name>
<sequence length="114" mass="12635">MAEDLSSVGQDERGEDSWVIAQSLAHVVLQPGRASRLLLRLRGPFDEYCLGYGTRTLVADEQMTAQILPGKNGMFLPFWQQEGRAAKILDAETAPTDSIGAALHQRYLDFKTAR</sequence>
<dbReference type="AlphaFoldDB" id="A0A2N7S4G5"/>